<dbReference type="InterPro" id="IPR005176">
    <property type="entry name" value="PONY_dom"/>
</dbReference>
<dbReference type="PANTHER" id="PTHR12281:SF31">
    <property type="entry name" value="DCN1-LIKE PROTEIN 3"/>
    <property type="match status" value="1"/>
</dbReference>
<proteinExistence type="predicted"/>
<dbReference type="EMBL" id="MU864954">
    <property type="protein sequence ID" value="KAK4463902.1"/>
    <property type="molecule type" value="Genomic_DNA"/>
</dbReference>
<gene>
    <name evidence="4" type="ORF">QBC42DRAFT_57219</name>
</gene>
<dbReference type="GO" id="GO:0097602">
    <property type="term" value="F:cullin family protein binding"/>
    <property type="evidence" value="ECO:0007669"/>
    <property type="project" value="TreeGrafter"/>
</dbReference>
<reference evidence="4" key="2">
    <citation type="submission" date="2023-06" db="EMBL/GenBank/DDBJ databases">
        <authorList>
            <consortium name="Lawrence Berkeley National Laboratory"/>
            <person name="Mondo S.J."/>
            <person name="Hensen N."/>
            <person name="Bonometti L."/>
            <person name="Westerberg I."/>
            <person name="Brannstrom I.O."/>
            <person name="Guillou S."/>
            <person name="Cros-Aarteil S."/>
            <person name="Calhoun S."/>
            <person name="Haridas S."/>
            <person name="Kuo A."/>
            <person name="Pangilinan J."/>
            <person name="Riley R."/>
            <person name="Labutti K."/>
            <person name="Andreopoulos B."/>
            <person name="Lipzen A."/>
            <person name="Chen C."/>
            <person name="Yanf M."/>
            <person name="Daum C."/>
            <person name="Ng V."/>
            <person name="Clum A."/>
            <person name="Steindorff A."/>
            <person name="Ohm R."/>
            <person name="Martin F."/>
            <person name="Silar P."/>
            <person name="Natvig D."/>
            <person name="Lalanne C."/>
            <person name="Gautier V."/>
            <person name="Ament-Velasquez S.L."/>
            <person name="Kruys A."/>
            <person name="Hutchinson M.I."/>
            <person name="Powell A.J."/>
            <person name="Barry K."/>
            <person name="Miller A.N."/>
            <person name="Grigoriev I.V."/>
            <person name="Debuchy R."/>
            <person name="Gladieux P."/>
            <person name="Thoren M.H."/>
            <person name="Johannesson H."/>
        </authorList>
    </citation>
    <scope>NUCLEOTIDE SEQUENCE</scope>
    <source>
        <strain evidence="4">PSN324</strain>
    </source>
</reference>
<dbReference type="Proteomes" id="UP001321749">
    <property type="component" value="Unassembled WGS sequence"/>
</dbReference>
<protein>
    <recommendedName>
        <fullName evidence="1">Defective in cullin neddylation protein</fullName>
    </recommendedName>
</protein>
<feature type="domain" description="DCUN1" evidence="3">
    <location>
        <begin position="154"/>
        <end position="376"/>
    </location>
</feature>
<organism evidence="4 5">
    <name type="scientific">Cladorrhinum samala</name>
    <dbReference type="NCBI Taxonomy" id="585594"/>
    <lineage>
        <taxon>Eukaryota</taxon>
        <taxon>Fungi</taxon>
        <taxon>Dikarya</taxon>
        <taxon>Ascomycota</taxon>
        <taxon>Pezizomycotina</taxon>
        <taxon>Sordariomycetes</taxon>
        <taxon>Sordariomycetidae</taxon>
        <taxon>Sordariales</taxon>
        <taxon>Podosporaceae</taxon>
        <taxon>Cladorrhinum</taxon>
    </lineage>
</organism>
<evidence type="ECO:0000256" key="2">
    <source>
        <dbReference type="SAM" id="MobiDB-lite"/>
    </source>
</evidence>
<feature type="compositionally biased region" description="Basic residues" evidence="2">
    <location>
        <begin position="124"/>
        <end position="134"/>
    </location>
</feature>
<comment type="caution">
    <text evidence="4">The sequence shown here is derived from an EMBL/GenBank/DDBJ whole genome shotgun (WGS) entry which is preliminary data.</text>
</comment>
<evidence type="ECO:0000313" key="4">
    <source>
        <dbReference type="EMBL" id="KAK4463902.1"/>
    </source>
</evidence>
<dbReference type="Gene3D" id="1.10.238.10">
    <property type="entry name" value="EF-hand"/>
    <property type="match status" value="1"/>
</dbReference>
<sequence length="395" mass="43730">MAAADPGPDDAQNMFHRLFLSCFHKRPSSEHASAKSLRSEGATETDSGDSTFLSLQSRDQHHTSSPPPKAPPPINQKLQPPPHPTAGTTTTTTKATTMPKARKAKSAAASPVTQPYATPEVTHKSAKARSKFKSKYLSSSDAQSGGGRSGNRQQSTDKLNELFSSLITDEDRETDSDGNTLGAESVIAYITSLGADPNTYESLLVHEILQVEELWRITRSEYVNGWLRVSESNNEVTPDHAAHQRFVKLSSDKVARDPAYFKKLYQYAFTAGTESVDGKRQKSMGMGTALGCWEALFDAKIGHAWKTANVNWLEVWQQFLSDKFFVNEKFTRTVSRDLWNQTLAFANKTLEDETLGFWNEDQAWPGIIDDFALWCREKGIVKASAKAAGDMEVDE</sequence>
<name>A0AAV9HTB4_9PEZI</name>
<evidence type="ECO:0000259" key="3">
    <source>
        <dbReference type="PROSITE" id="PS51229"/>
    </source>
</evidence>
<feature type="compositionally biased region" description="Low complexity" evidence="2">
    <location>
        <begin position="85"/>
        <end position="99"/>
    </location>
</feature>
<dbReference type="GO" id="GO:0045116">
    <property type="term" value="P:protein neddylation"/>
    <property type="evidence" value="ECO:0007669"/>
    <property type="project" value="TreeGrafter"/>
</dbReference>
<dbReference type="InterPro" id="IPR014764">
    <property type="entry name" value="DCN-prot"/>
</dbReference>
<feature type="compositionally biased region" description="Polar residues" evidence="2">
    <location>
        <begin position="42"/>
        <end position="57"/>
    </location>
</feature>
<dbReference type="AlphaFoldDB" id="A0AAV9HTB4"/>
<keyword evidence="5" id="KW-1185">Reference proteome</keyword>
<comment type="function">
    <text evidence="1">Neddylation of cullins play an essential role in the regulation of SCF-type complexes activity.</text>
</comment>
<feature type="compositionally biased region" description="Pro residues" evidence="2">
    <location>
        <begin position="65"/>
        <end position="84"/>
    </location>
</feature>
<dbReference type="Gene3D" id="1.10.238.200">
    <property type="entry name" value="Cullin, PONY binding domain"/>
    <property type="match status" value="1"/>
</dbReference>
<dbReference type="Pfam" id="PF03556">
    <property type="entry name" value="Cullin_binding"/>
    <property type="match status" value="1"/>
</dbReference>
<accession>A0AAV9HTB4</accession>
<dbReference type="PANTHER" id="PTHR12281">
    <property type="entry name" value="RP42 RELATED"/>
    <property type="match status" value="1"/>
</dbReference>
<dbReference type="GO" id="GO:0031624">
    <property type="term" value="F:ubiquitin conjugating enzyme binding"/>
    <property type="evidence" value="ECO:0007669"/>
    <property type="project" value="TreeGrafter"/>
</dbReference>
<dbReference type="GO" id="GO:0000151">
    <property type="term" value="C:ubiquitin ligase complex"/>
    <property type="evidence" value="ECO:0007669"/>
    <property type="project" value="TreeGrafter"/>
</dbReference>
<dbReference type="GO" id="GO:0032182">
    <property type="term" value="F:ubiquitin-like protein binding"/>
    <property type="evidence" value="ECO:0007669"/>
    <property type="project" value="TreeGrafter"/>
</dbReference>
<evidence type="ECO:0000256" key="1">
    <source>
        <dbReference type="RuleBase" id="RU410713"/>
    </source>
</evidence>
<evidence type="ECO:0000313" key="5">
    <source>
        <dbReference type="Proteomes" id="UP001321749"/>
    </source>
</evidence>
<dbReference type="PROSITE" id="PS51229">
    <property type="entry name" value="DCUN1"/>
    <property type="match status" value="1"/>
</dbReference>
<reference evidence="4" key="1">
    <citation type="journal article" date="2023" name="Mol. Phylogenet. Evol.">
        <title>Genome-scale phylogeny and comparative genomics of the fungal order Sordariales.</title>
        <authorList>
            <person name="Hensen N."/>
            <person name="Bonometti L."/>
            <person name="Westerberg I."/>
            <person name="Brannstrom I.O."/>
            <person name="Guillou S."/>
            <person name="Cros-Aarteil S."/>
            <person name="Calhoun S."/>
            <person name="Haridas S."/>
            <person name="Kuo A."/>
            <person name="Mondo S."/>
            <person name="Pangilinan J."/>
            <person name="Riley R."/>
            <person name="LaButti K."/>
            <person name="Andreopoulos B."/>
            <person name="Lipzen A."/>
            <person name="Chen C."/>
            <person name="Yan M."/>
            <person name="Daum C."/>
            <person name="Ng V."/>
            <person name="Clum A."/>
            <person name="Steindorff A."/>
            <person name="Ohm R.A."/>
            <person name="Martin F."/>
            <person name="Silar P."/>
            <person name="Natvig D.O."/>
            <person name="Lalanne C."/>
            <person name="Gautier V."/>
            <person name="Ament-Velasquez S.L."/>
            <person name="Kruys A."/>
            <person name="Hutchinson M.I."/>
            <person name="Powell A.J."/>
            <person name="Barry K."/>
            <person name="Miller A.N."/>
            <person name="Grigoriev I.V."/>
            <person name="Debuchy R."/>
            <person name="Gladieux P."/>
            <person name="Hiltunen Thoren M."/>
            <person name="Johannesson H."/>
        </authorList>
    </citation>
    <scope>NUCLEOTIDE SEQUENCE</scope>
    <source>
        <strain evidence="4">PSN324</strain>
    </source>
</reference>
<dbReference type="InterPro" id="IPR042460">
    <property type="entry name" value="DCN1-like_PONY"/>
</dbReference>
<feature type="region of interest" description="Disordered" evidence="2">
    <location>
        <begin position="27"/>
        <end position="157"/>
    </location>
</feature>